<name>A0AAV1IXV3_9NEOP</name>
<dbReference type="GO" id="GO:0016712">
    <property type="term" value="F:oxidoreductase activity, acting on paired donors, with incorporation or reduction of molecular oxygen, reduced flavin or flavoprotein as one donor, and incorporation of one atom of oxygen"/>
    <property type="evidence" value="ECO:0007669"/>
    <property type="project" value="UniProtKB-EC"/>
</dbReference>
<evidence type="ECO:0000256" key="16">
    <source>
        <dbReference type="RuleBase" id="RU000461"/>
    </source>
</evidence>
<dbReference type="EMBL" id="CAVLEF010000002">
    <property type="protein sequence ID" value="CAK1541466.1"/>
    <property type="molecule type" value="Genomic_DNA"/>
</dbReference>
<dbReference type="AlphaFoldDB" id="A0AAV1IXV3"/>
<comment type="caution">
    <text evidence="17">The sequence shown here is derived from an EMBL/GenBank/DDBJ whole genome shotgun (WGS) entry which is preliminary data.</text>
</comment>
<evidence type="ECO:0000256" key="6">
    <source>
        <dbReference type="ARBA" id="ARBA00022617"/>
    </source>
</evidence>
<keyword evidence="13" id="KW-0472">Membrane</keyword>
<dbReference type="InterPro" id="IPR050476">
    <property type="entry name" value="Insect_CytP450_Detox"/>
</dbReference>
<sequence length="513" mass="59075">MVPLLFVLLSSALALLSSFYIKFRYFNHWQKKGVPHPKPIPVFGNYKDYIILNKTISDVVNDICEKFPKEPYIGAFYGTNPTLIVRDPEYVKLVLAKDFYYFNSRENGDYSDSEVLTRNVFFASGDSWKIVRQNLTPFFTSAKIKKMFYLIEECNVALEALMDEVAKLPQVEVRDVMARYTIDCIGTCAFGINTNALSIKEENNPFRDMGRKIFEPSTVRGLKLIGRAIWPDIFYKLGFEAFPKEIPNFFKTLLLNVFDRRQYKYSGRNDFVDLILGFKEKKHITGDSILNLKGEMKKISLEVDDDLLCAQCVVFFAAGFETSATTLSILLYELAKNPDKQKLAVEEVDDYLKKNKKLFYECVSETPYLEACMNETLRLYPVLGVITREVVEDYTLPTGLTINKGSRVHIPVHHIHHDSELFPDPEVFRPERFLGAEKAKIVPFSYFPFGEGPRICIGMRFAKMQAITGLITILKKYEVRFVDDTPMKLDFESRTIVNQPKSPVCLKFVPRIK</sequence>
<dbReference type="InterPro" id="IPR017972">
    <property type="entry name" value="Cyt_P450_CS"/>
</dbReference>
<evidence type="ECO:0000256" key="9">
    <source>
        <dbReference type="ARBA" id="ARBA00022848"/>
    </source>
</evidence>
<evidence type="ECO:0000313" key="18">
    <source>
        <dbReference type="Proteomes" id="UP001497472"/>
    </source>
</evidence>
<dbReference type="GO" id="GO:0005789">
    <property type="term" value="C:endoplasmic reticulum membrane"/>
    <property type="evidence" value="ECO:0007669"/>
    <property type="project" value="UniProtKB-SubCell"/>
</dbReference>
<dbReference type="Pfam" id="PF00067">
    <property type="entry name" value="p450"/>
    <property type="match status" value="1"/>
</dbReference>
<comment type="cofactor">
    <cofactor evidence="1 15">
        <name>heme</name>
        <dbReference type="ChEBI" id="CHEBI:30413"/>
    </cofactor>
</comment>
<dbReference type="PANTHER" id="PTHR24292">
    <property type="entry name" value="CYTOCHROME P450"/>
    <property type="match status" value="1"/>
</dbReference>
<evidence type="ECO:0000256" key="12">
    <source>
        <dbReference type="ARBA" id="ARBA00023033"/>
    </source>
</evidence>
<feature type="binding site" description="axial binding residue" evidence="15">
    <location>
        <position position="456"/>
    </location>
    <ligand>
        <name>heme</name>
        <dbReference type="ChEBI" id="CHEBI:30413"/>
    </ligand>
    <ligandPart>
        <name>Fe</name>
        <dbReference type="ChEBI" id="CHEBI:18248"/>
    </ligandPart>
</feature>
<dbReference type="PANTHER" id="PTHR24292:SF45">
    <property type="entry name" value="CYTOCHROME P450 6G1-RELATED"/>
    <property type="match status" value="1"/>
</dbReference>
<gene>
    <name evidence="17" type="ORF">LNINA_LOCUS1448</name>
</gene>
<evidence type="ECO:0000256" key="10">
    <source>
        <dbReference type="ARBA" id="ARBA00023002"/>
    </source>
</evidence>
<evidence type="ECO:0000256" key="3">
    <source>
        <dbReference type="ARBA" id="ARBA00004406"/>
    </source>
</evidence>
<keyword evidence="10 16" id="KW-0560">Oxidoreductase</keyword>
<comment type="subcellular location">
    <subcellularLocation>
        <location evidence="3">Endoplasmic reticulum membrane</location>
        <topology evidence="3">Peripheral membrane protein</topology>
    </subcellularLocation>
    <subcellularLocation>
        <location evidence="2">Microsome membrane</location>
        <topology evidence="2">Peripheral membrane protein</topology>
    </subcellularLocation>
</comment>
<dbReference type="GO" id="GO:0020037">
    <property type="term" value="F:heme binding"/>
    <property type="evidence" value="ECO:0007669"/>
    <property type="project" value="InterPro"/>
</dbReference>
<comment type="catalytic activity">
    <reaction evidence="14">
        <text>an organic molecule + reduced [NADPH--hemoprotein reductase] + O2 = an alcohol + oxidized [NADPH--hemoprotein reductase] + H2O + H(+)</text>
        <dbReference type="Rhea" id="RHEA:17149"/>
        <dbReference type="Rhea" id="RHEA-COMP:11964"/>
        <dbReference type="Rhea" id="RHEA-COMP:11965"/>
        <dbReference type="ChEBI" id="CHEBI:15377"/>
        <dbReference type="ChEBI" id="CHEBI:15378"/>
        <dbReference type="ChEBI" id="CHEBI:15379"/>
        <dbReference type="ChEBI" id="CHEBI:30879"/>
        <dbReference type="ChEBI" id="CHEBI:57618"/>
        <dbReference type="ChEBI" id="CHEBI:58210"/>
        <dbReference type="ChEBI" id="CHEBI:142491"/>
        <dbReference type="EC" id="1.14.14.1"/>
    </reaction>
</comment>
<dbReference type="InterPro" id="IPR036396">
    <property type="entry name" value="Cyt_P450_sf"/>
</dbReference>
<dbReference type="SUPFAM" id="SSF48264">
    <property type="entry name" value="Cytochrome P450"/>
    <property type="match status" value="1"/>
</dbReference>
<evidence type="ECO:0000256" key="15">
    <source>
        <dbReference type="PIRSR" id="PIRSR602401-1"/>
    </source>
</evidence>
<reference evidence="17 18" key="1">
    <citation type="submission" date="2023-11" db="EMBL/GenBank/DDBJ databases">
        <authorList>
            <person name="Okamura Y."/>
        </authorList>
    </citation>
    <scope>NUCLEOTIDE SEQUENCE [LARGE SCALE GENOMIC DNA]</scope>
</reference>
<comment type="similarity">
    <text evidence="4 16">Belongs to the cytochrome P450 family.</text>
</comment>
<evidence type="ECO:0000256" key="2">
    <source>
        <dbReference type="ARBA" id="ARBA00004174"/>
    </source>
</evidence>
<evidence type="ECO:0000256" key="1">
    <source>
        <dbReference type="ARBA" id="ARBA00001971"/>
    </source>
</evidence>
<evidence type="ECO:0000256" key="8">
    <source>
        <dbReference type="ARBA" id="ARBA00022824"/>
    </source>
</evidence>
<dbReference type="GO" id="GO:0005506">
    <property type="term" value="F:iron ion binding"/>
    <property type="evidence" value="ECO:0007669"/>
    <property type="project" value="InterPro"/>
</dbReference>
<evidence type="ECO:0000256" key="13">
    <source>
        <dbReference type="ARBA" id="ARBA00023136"/>
    </source>
</evidence>
<keyword evidence="9" id="KW-0492">Microsome</keyword>
<keyword evidence="6 15" id="KW-0349">Heme</keyword>
<keyword evidence="7 15" id="KW-0479">Metal-binding</keyword>
<protein>
    <recommendedName>
        <fullName evidence="5">unspecific monooxygenase</fullName>
        <ecNumber evidence="5">1.14.14.1</ecNumber>
    </recommendedName>
</protein>
<keyword evidence="12 16" id="KW-0503">Monooxygenase</keyword>
<evidence type="ECO:0000256" key="11">
    <source>
        <dbReference type="ARBA" id="ARBA00023004"/>
    </source>
</evidence>
<dbReference type="CDD" id="cd11056">
    <property type="entry name" value="CYP6-like"/>
    <property type="match status" value="1"/>
</dbReference>
<dbReference type="PROSITE" id="PS00086">
    <property type="entry name" value="CYTOCHROME_P450"/>
    <property type="match status" value="1"/>
</dbReference>
<keyword evidence="11 15" id="KW-0408">Iron</keyword>
<keyword evidence="18" id="KW-1185">Reference proteome</keyword>
<evidence type="ECO:0000256" key="5">
    <source>
        <dbReference type="ARBA" id="ARBA00012109"/>
    </source>
</evidence>
<evidence type="ECO:0000256" key="14">
    <source>
        <dbReference type="ARBA" id="ARBA00047827"/>
    </source>
</evidence>
<keyword evidence="8" id="KW-0256">Endoplasmic reticulum</keyword>
<dbReference type="Proteomes" id="UP001497472">
    <property type="component" value="Unassembled WGS sequence"/>
</dbReference>
<dbReference type="InterPro" id="IPR002401">
    <property type="entry name" value="Cyt_P450_E_grp-I"/>
</dbReference>
<dbReference type="FunFam" id="1.10.630.10:FF:000042">
    <property type="entry name" value="Cytochrome P450"/>
    <property type="match status" value="1"/>
</dbReference>
<dbReference type="PRINTS" id="PR00463">
    <property type="entry name" value="EP450I"/>
</dbReference>
<accession>A0AAV1IXV3</accession>
<evidence type="ECO:0000256" key="7">
    <source>
        <dbReference type="ARBA" id="ARBA00022723"/>
    </source>
</evidence>
<dbReference type="Gene3D" id="1.10.630.10">
    <property type="entry name" value="Cytochrome P450"/>
    <property type="match status" value="1"/>
</dbReference>
<dbReference type="PRINTS" id="PR00385">
    <property type="entry name" value="P450"/>
</dbReference>
<evidence type="ECO:0000313" key="17">
    <source>
        <dbReference type="EMBL" id="CAK1541466.1"/>
    </source>
</evidence>
<organism evidence="17 18">
    <name type="scientific">Leptosia nina</name>
    <dbReference type="NCBI Taxonomy" id="320188"/>
    <lineage>
        <taxon>Eukaryota</taxon>
        <taxon>Metazoa</taxon>
        <taxon>Ecdysozoa</taxon>
        <taxon>Arthropoda</taxon>
        <taxon>Hexapoda</taxon>
        <taxon>Insecta</taxon>
        <taxon>Pterygota</taxon>
        <taxon>Neoptera</taxon>
        <taxon>Endopterygota</taxon>
        <taxon>Lepidoptera</taxon>
        <taxon>Glossata</taxon>
        <taxon>Ditrysia</taxon>
        <taxon>Papilionoidea</taxon>
        <taxon>Pieridae</taxon>
        <taxon>Pierinae</taxon>
        <taxon>Leptosia</taxon>
    </lineage>
</organism>
<proteinExistence type="inferred from homology"/>
<evidence type="ECO:0000256" key="4">
    <source>
        <dbReference type="ARBA" id="ARBA00010617"/>
    </source>
</evidence>
<dbReference type="InterPro" id="IPR001128">
    <property type="entry name" value="Cyt_P450"/>
</dbReference>
<dbReference type="EC" id="1.14.14.1" evidence="5"/>